<sequence>MAIARAPVLHPYYASRSSRNCGGDTMQTLLQDEVASCSLKANLQSPCSNKEGRKKNRFCLQGRNLFKQVRLSTSHWITSGVVCQPQFSLTPTASSEEGPTVNGSCCTKPEDQWLEVSARYEKHFKGGVEGTNLAQALHEGARMFQLAIEEQESLTRGSWLVKQWIDFDKKAWIKLLSYQAAVYALLQAAIEIAVRGEGRDRDAHVFVQRSLSHQCLPLEASIREHLSSRDPAAIEWLWSQQLPYAVSNFVNLLEKCPCFAAVTSPSWESALSPSKASDVGLVTLAISCSGAALKLGAATLSCPPFSATLHEEIGRLMHLLADLVKMDDVYAFCSSLELRREFLVYFGSRASAAVCNQNRRGERAFWVNLAQQLLRGAIIREGVRSRLNFHDVTEALEKNLAIFGFFAALGRRTRSFISRKGVSKPHESLVSLLRYFEGGSVLFYPKFANLTIYQLFIEVVCEELEWLPFYSNEELSTPRLDAKEKGIQKLSKVEGEAISKALEVCSNWVEAFMNHNDWLDQSSGIQASKFLLNSELRLQRCYGLLNPMDNTRDDISRGCVRELATSIDKKSKENMFRSHERNAIVDDLGWNASYNEPSWIWIEKKQEEKKRIRKESSMISKAEIPLDGRSFEDMETQFRLFDEELQSVEKALCKLESLLHETSGTERCTTSRMDLERIRFLKREAEALEASLKEKAITKKEGAIRKQEDIFMGQASAIVLEDQITSLSEEASGPNDEAKDIEALRKELLELESRIRGSVSASAGDNNLSDEDIILGMEASSSSANTIEMELEGRSYGAVFSKSIEKLKDASVDVWRGTQLLGTDVAVAMGLLRRKILGQELTEREKKVLKRTLTDVASVIPIGVLMLLPVTAVGHAAMLAAIQKYVPALIPSAYGRERLDMLRQLEQVRHMEIETCNIEHEASSPPTTSKKGKQLLKSTEKAT</sequence>
<protein>
    <submittedName>
        <fullName evidence="1">Uncharacterized protein</fullName>
    </submittedName>
</protein>
<reference evidence="2" key="1">
    <citation type="journal article" date="2024" name="Proc. Natl. Acad. Sci. U.S.A.">
        <title>Extraordinary preservation of gene collinearity over three hundred million years revealed in homosporous lycophytes.</title>
        <authorList>
            <person name="Li C."/>
            <person name="Wickell D."/>
            <person name="Kuo L.Y."/>
            <person name="Chen X."/>
            <person name="Nie B."/>
            <person name="Liao X."/>
            <person name="Peng D."/>
            <person name="Ji J."/>
            <person name="Jenkins J."/>
            <person name="Williams M."/>
            <person name="Shu S."/>
            <person name="Plott C."/>
            <person name="Barry K."/>
            <person name="Rajasekar S."/>
            <person name="Grimwood J."/>
            <person name="Han X."/>
            <person name="Sun S."/>
            <person name="Hou Z."/>
            <person name="He W."/>
            <person name="Dai G."/>
            <person name="Sun C."/>
            <person name="Schmutz J."/>
            <person name="Leebens-Mack J.H."/>
            <person name="Li F.W."/>
            <person name="Wang L."/>
        </authorList>
    </citation>
    <scope>NUCLEOTIDE SEQUENCE [LARGE SCALE GENOMIC DNA]</scope>
    <source>
        <strain evidence="2">cv. PW_Plant_1</strain>
    </source>
</reference>
<gene>
    <name evidence="1" type="ORF">O6H91_07G000700</name>
</gene>
<dbReference type="EMBL" id="CM055098">
    <property type="protein sequence ID" value="KAJ7548165.1"/>
    <property type="molecule type" value="Genomic_DNA"/>
</dbReference>
<comment type="caution">
    <text evidence="1">The sequence shown here is derived from an EMBL/GenBank/DDBJ whole genome shotgun (WGS) entry which is preliminary data.</text>
</comment>
<dbReference type="Proteomes" id="UP001162992">
    <property type="component" value="Chromosome 7"/>
</dbReference>
<evidence type="ECO:0000313" key="1">
    <source>
        <dbReference type="EMBL" id="KAJ7548165.1"/>
    </source>
</evidence>
<evidence type="ECO:0000313" key="2">
    <source>
        <dbReference type="Proteomes" id="UP001162992"/>
    </source>
</evidence>
<proteinExistence type="predicted"/>
<accession>A0ACC2D202</accession>
<keyword evidence="2" id="KW-1185">Reference proteome</keyword>
<name>A0ACC2D202_DIPCM</name>
<organism evidence="1 2">
    <name type="scientific">Diphasiastrum complanatum</name>
    <name type="common">Issler's clubmoss</name>
    <name type="synonym">Lycopodium complanatum</name>
    <dbReference type="NCBI Taxonomy" id="34168"/>
    <lineage>
        <taxon>Eukaryota</taxon>
        <taxon>Viridiplantae</taxon>
        <taxon>Streptophyta</taxon>
        <taxon>Embryophyta</taxon>
        <taxon>Tracheophyta</taxon>
        <taxon>Lycopodiopsida</taxon>
        <taxon>Lycopodiales</taxon>
        <taxon>Lycopodiaceae</taxon>
        <taxon>Lycopodioideae</taxon>
        <taxon>Diphasiastrum</taxon>
    </lineage>
</organism>